<reference evidence="2" key="1">
    <citation type="submission" date="2014-03" db="EMBL/GenBank/DDBJ databases">
        <authorList>
            <person name="Casaregola S."/>
        </authorList>
    </citation>
    <scope>NUCLEOTIDE SEQUENCE [LARGE SCALE GENOMIC DNA]</scope>
    <source>
        <strain evidence="2">CLIB 918</strain>
    </source>
</reference>
<dbReference type="OrthoDB" id="6362633at2759"/>
<name>A0A0J9X8T1_GEOCN</name>
<dbReference type="InterPro" id="IPR027417">
    <property type="entry name" value="P-loop_NTPase"/>
</dbReference>
<dbReference type="SUPFAM" id="SSF52540">
    <property type="entry name" value="P-loop containing nucleoside triphosphate hydrolases"/>
    <property type="match status" value="1"/>
</dbReference>
<dbReference type="STRING" id="1173061.A0A0J9X8T1"/>
<evidence type="ECO:0000313" key="2">
    <source>
        <dbReference type="EMBL" id="CDO53583.1"/>
    </source>
</evidence>
<organism evidence="2 3">
    <name type="scientific">Geotrichum candidum</name>
    <name type="common">Oospora lactis</name>
    <name type="synonym">Dipodascus geotrichum</name>
    <dbReference type="NCBI Taxonomy" id="1173061"/>
    <lineage>
        <taxon>Eukaryota</taxon>
        <taxon>Fungi</taxon>
        <taxon>Dikarya</taxon>
        <taxon>Ascomycota</taxon>
        <taxon>Saccharomycotina</taxon>
        <taxon>Dipodascomycetes</taxon>
        <taxon>Dipodascales</taxon>
        <taxon>Dipodascaceae</taxon>
        <taxon>Geotrichum</taxon>
    </lineage>
</organism>
<evidence type="ECO:0000313" key="3">
    <source>
        <dbReference type="Proteomes" id="UP000242525"/>
    </source>
</evidence>
<dbReference type="PANTHER" id="PTHR10285">
    <property type="entry name" value="URIDINE KINASE"/>
    <property type="match status" value="1"/>
</dbReference>
<keyword evidence="2" id="KW-0418">Kinase</keyword>
<keyword evidence="3" id="KW-1185">Reference proteome</keyword>
<feature type="compositionally biased region" description="Basic and acidic residues" evidence="1">
    <location>
        <begin position="222"/>
        <end position="232"/>
    </location>
</feature>
<accession>A0A0J9X8T1</accession>
<dbReference type="Proteomes" id="UP000242525">
    <property type="component" value="Unassembled WGS sequence"/>
</dbReference>
<proteinExistence type="predicted"/>
<protein>
    <submittedName>
        <fullName evidence="2">Similar to Saccharomyces cerevisiae YFR007W YFH7 Putative kinase with similarity to the phosphoribulokinase/uridine kinase/bacterial pantothenate kinase (PRK/URK/PANK) subfamily of P-loop kinases</fullName>
    </submittedName>
</protein>
<sequence length="422" mass="46296">MEPIFHELALDALGLLQHRAATTGARRVIIALGGTPGSGKSTMAARVTAILNHAYERALAQTLKMPNESSTYGIKGGSNECVRDNNSNGNANNQTSINNESSRLLYSHYGANSSTSTISSEGSYTLPSHVEPINGPDHSEVDDIDLQIQKNSFFEANQNLVLVPTHVNNSEDNTGCQPKSIGGYTRKSHQQDNVSQGVESRIKTPPVMVVNKNTPSLGARINTDKDDPERLHPTFATTVPMDGYHLTRRQLDQMENPEEAHKRRGSPWTFDVHGVIQMAKMLHESCYSITTTTQGNNDPHNEACNLYFPAFDHAIKDPVPDAVVVDAGAQIVIVEGLYTLLDVAPWNCIGSKYADLTWLINAPLDTTRLRLARRHLRAGIVASLDEGFARVDINDSLNARYIQAHLLLPDRGIESIEEDLNS</sequence>
<feature type="region of interest" description="Disordered" evidence="1">
    <location>
        <begin position="209"/>
        <end position="236"/>
    </location>
</feature>
<dbReference type="GO" id="GO:0016301">
    <property type="term" value="F:kinase activity"/>
    <property type="evidence" value="ECO:0007669"/>
    <property type="project" value="UniProtKB-KW"/>
</dbReference>
<evidence type="ECO:0000256" key="1">
    <source>
        <dbReference type="SAM" id="MobiDB-lite"/>
    </source>
</evidence>
<keyword evidence="2" id="KW-0808">Transferase</keyword>
<gene>
    <name evidence="2" type="ORF">BN980_GECA05s04014g</name>
</gene>
<dbReference type="EMBL" id="CCBN010000005">
    <property type="protein sequence ID" value="CDO53583.1"/>
    <property type="molecule type" value="Genomic_DNA"/>
</dbReference>
<comment type="caution">
    <text evidence="2">The sequence shown here is derived from an EMBL/GenBank/DDBJ whole genome shotgun (WGS) entry which is preliminary data.</text>
</comment>
<dbReference type="AlphaFoldDB" id="A0A0J9X8T1"/>
<dbReference type="Gene3D" id="3.40.50.300">
    <property type="entry name" value="P-loop containing nucleotide triphosphate hydrolases"/>
    <property type="match status" value="2"/>
</dbReference>